<name>A0ABD7FX88_9VIBR</name>
<comment type="caution">
    <text evidence="1">The sequence shown here is derived from an EMBL/GenBank/DDBJ whole genome shotgun (WGS) entry which is preliminary data.</text>
</comment>
<dbReference type="EMBL" id="QKKU01000035">
    <property type="protein sequence ID" value="RBM69839.1"/>
    <property type="molecule type" value="Genomic_DNA"/>
</dbReference>
<dbReference type="AlphaFoldDB" id="A0ABD7FX88"/>
<protein>
    <submittedName>
        <fullName evidence="1">Uncharacterized protein</fullName>
    </submittedName>
</protein>
<organism evidence="1 2">
    <name type="scientific">Vibrio paracholerae</name>
    <dbReference type="NCBI Taxonomy" id="650003"/>
    <lineage>
        <taxon>Bacteria</taxon>
        <taxon>Pseudomonadati</taxon>
        <taxon>Pseudomonadota</taxon>
        <taxon>Gammaproteobacteria</taxon>
        <taxon>Vibrionales</taxon>
        <taxon>Vibrionaceae</taxon>
        <taxon>Vibrio</taxon>
    </lineage>
</organism>
<evidence type="ECO:0000313" key="2">
    <source>
        <dbReference type="Proteomes" id="UP000252199"/>
    </source>
</evidence>
<accession>A0ABD7FX88</accession>
<dbReference type="Proteomes" id="UP000252199">
    <property type="component" value="Unassembled WGS sequence"/>
</dbReference>
<sequence>MHIPFLPEAAAVSATFVHPNHSVYLCSLGFTLLPPTCNAKPFGSYLISRRLFFESNILNSPHNKYLRFECFLLNYWWFL</sequence>
<evidence type="ECO:0000313" key="1">
    <source>
        <dbReference type="EMBL" id="RBM69839.1"/>
    </source>
</evidence>
<reference evidence="1 2" key="1">
    <citation type="submission" date="2018-06" db="EMBL/GenBank/DDBJ databases">
        <title>Draft genome sequences of nine Vibrio sp. clinical isolates from across the United States representing the closest known relative of Vibrio cholerae.</title>
        <authorList>
            <person name="Islam M.T."/>
            <person name="Liang K."/>
            <person name="Im M.S."/>
            <person name="Winkjer J."/>
            <person name="Busby S."/>
            <person name="Batra D."/>
            <person name="Rowe L."/>
            <person name="Tarr C.L."/>
            <person name="Boucher Y."/>
        </authorList>
    </citation>
    <scope>NUCLEOTIDE SEQUENCE [LARGE SCALE GENOMIC DNA]</scope>
    <source>
        <strain evidence="1 2">2017V-1110</strain>
    </source>
</reference>
<gene>
    <name evidence="1" type="ORF">DLR72_05960</name>
</gene>
<proteinExistence type="predicted"/>